<dbReference type="PROSITE" id="PS50887">
    <property type="entry name" value="GGDEF"/>
    <property type="match status" value="1"/>
</dbReference>
<dbReference type="SMART" id="SM00267">
    <property type="entry name" value="GGDEF"/>
    <property type="match status" value="1"/>
</dbReference>
<dbReference type="Pfam" id="PF00563">
    <property type="entry name" value="EAL"/>
    <property type="match status" value="1"/>
</dbReference>
<dbReference type="Pfam" id="PF00571">
    <property type="entry name" value="CBS"/>
    <property type="match status" value="1"/>
</dbReference>
<dbReference type="InterPro" id="IPR000160">
    <property type="entry name" value="GGDEF_dom"/>
</dbReference>
<dbReference type="Gene3D" id="3.10.580.10">
    <property type="entry name" value="CBS-domain"/>
    <property type="match status" value="1"/>
</dbReference>
<evidence type="ECO:0000313" key="3">
    <source>
        <dbReference type="EMBL" id="HHI65588.1"/>
    </source>
</evidence>
<gene>
    <name evidence="3" type="ORF">ENL70_03440</name>
</gene>
<feature type="domain" description="GGDEF" evidence="2">
    <location>
        <begin position="427"/>
        <end position="580"/>
    </location>
</feature>
<dbReference type="Pfam" id="PF00990">
    <property type="entry name" value="GGDEF"/>
    <property type="match status" value="1"/>
</dbReference>
<dbReference type="InterPro" id="IPR001633">
    <property type="entry name" value="EAL_dom"/>
</dbReference>
<dbReference type="NCBIfam" id="TIGR00254">
    <property type="entry name" value="GGDEF"/>
    <property type="match status" value="1"/>
</dbReference>
<dbReference type="CDD" id="cd01948">
    <property type="entry name" value="EAL"/>
    <property type="match status" value="1"/>
</dbReference>
<evidence type="ECO:0000259" key="1">
    <source>
        <dbReference type="PROSITE" id="PS50883"/>
    </source>
</evidence>
<dbReference type="EMBL" id="DRUY01000117">
    <property type="protein sequence ID" value="HHI65588.1"/>
    <property type="molecule type" value="Genomic_DNA"/>
</dbReference>
<dbReference type="Gene3D" id="3.30.70.270">
    <property type="match status" value="1"/>
</dbReference>
<evidence type="ECO:0000259" key="2">
    <source>
        <dbReference type="PROSITE" id="PS50887"/>
    </source>
</evidence>
<dbReference type="PROSITE" id="PS50883">
    <property type="entry name" value="EAL"/>
    <property type="match status" value="1"/>
</dbReference>
<dbReference type="InterPro" id="IPR050706">
    <property type="entry name" value="Cyclic-di-GMP_PDE-like"/>
</dbReference>
<dbReference type="InterPro" id="IPR000644">
    <property type="entry name" value="CBS_dom"/>
</dbReference>
<organism evidence="3">
    <name type="scientific">Thermodesulfobium narugense</name>
    <dbReference type="NCBI Taxonomy" id="184064"/>
    <lineage>
        <taxon>Bacteria</taxon>
        <taxon>Pseudomonadati</taxon>
        <taxon>Thermodesulfobiota</taxon>
        <taxon>Thermodesulfobiia</taxon>
        <taxon>Thermodesulfobiales</taxon>
        <taxon>Thermodesulfobiaceae</taxon>
        <taxon>Thermodesulfobium</taxon>
    </lineage>
</organism>
<name>A0A7C5P7X5_9BACT</name>
<reference evidence="3" key="1">
    <citation type="journal article" date="2020" name="mSystems">
        <title>Genome- and Community-Level Interaction Insights into Carbon Utilization and Element Cycling Functions of Hydrothermarchaeota in Hydrothermal Sediment.</title>
        <authorList>
            <person name="Zhou Z."/>
            <person name="Liu Y."/>
            <person name="Xu W."/>
            <person name="Pan J."/>
            <person name="Luo Z.H."/>
            <person name="Li M."/>
        </authorList>
    </citation>
    <scope>NUCLEOTIDE SEQUENCE [LARGE SCALE GENOMIC DNA]</scope>
    <source>
        <strain evidence="3">SpSt-1019</strain>
    </source>
</reference>
<accession>A0A7C5P7X5</accession>
<dbReference type="PANTHER" id="PTHR33121">
    <property type="entry name" value="CYCLIC DI-GMP PHOSPHODIESTERASE PDEF"/>
    <property type="match status" value="1"/>
</dbReference>
<dbReference type="InterPro" id="IPR035919">
    <property type="entry name" value="EAL_sf"/>
</dbReference>
<dbReference type="SUPFAM" id="SSF141868">
    <property type="entry name" value="EAL domain-like"/>
    <property type="match status" value="1"/>
</dbReference>
<dbReference type="GO" id="GO:0071111">
    <property type="term" value="F:cyclic-guanylate-specific phosphodiesterase activity"/>
    <property type="evidence" value="ECO:0007669"/>
    <property type="project" value="InterPro"/>
</dbReference>
<dbReference type="SUPFAM" id="SSF54631">
    <property type="entry name" value="CBS-domain pair"/>
    <property type="match status" value="1"/>
</dbReference>
<dbReference type="InterPro" id="IPR046342">
    <property type="entry name" value="CBS_dom_sf"/>
</dbReference>
<dbReference type="InterPro" id="IPR043128">
    <property type="entry name" value="Rev_trsase/Diguanyl_cyclase"/>
</dbReference>
<dbReference type="CDD" id="cd01949">
    <property type="entry name" value="GGDEF"/>
    <property type="match status" value="1"/>
</dbReference>
<proteinExistence type="predicted"/>
<dbReference type="PANTHER" id="PTHR33121:SF76">
    <property type="entry name" value="SIGNALING PROTEIN"/>
    <property type="match status" value="1"/>
</dbReference>
<dbReference type="SMART" id="SM00052">
    <property type="entry name" value="EAL"/>
    <property type="match status" value="1"/>
</dbReference>
<dbReference type="AlphaFoldDB" id="A0A7C5P7X5"/>
<protein>
    <submittedName>
        <fullName evidence="3">GGDEF domain-containing protein</fullName>
    </submittedName>
</protein>
<sequence length="591" mass="68240">MKQLLREIIENKLFTTLFQPIFSLSNGDTVGYEALTRGPEESVLYNPVKLFESAKNENLLWEMELSTRSSAIEKFLSLQSDKILFLNVDPDIIRDKKFVKGYTKHLFEKIIKQSNIIFEITEKTAIKDYIEFKEIIKNYKTQGYKIAIDDVGAGYSGLTTISEVRPDYIKIDMSLIRDIDKDNLKKSIVKALVEFANNTNIKLIAEGVETLDELKTLIKLGTPLAQGFLLGKPSKELLVLDDRLKNFIKETKLSLEKTKLTSAFKVQIGTIARRDSGVQCSTLSKDIESIFLGNNRLHGIALLDGEKVVGLITRRNFFTHLGTRYGRELWLEKPVERIMDKNPLVLDYSIPIDQAIKRIANREEDKLYDYVIVEKDKSYFGVVPIITLLEKSMELQLNIAKYSNPLTGLPGNLIIEEKIREFLDKKMPFSLIYFDLNDFKSFNDYYSFERGDRIIKYTANILERHISFYKDAFLGHVGGDDFVAIVGSYDIERLCCNIIEEFDFNIKRFYNKEDVERGYIISTDRDGIKKQFPIVSISIATVNNMEITNYEDMIEKVTAVKKVCKELCKKFKKSYFLTEEKVLIKQEQRTN</sequence>
<feature type="domain" description="EAL" evidence="1">
    <location>
        <begin position="1"/>
        <end position="247"/>
    </location>
</feature>
<dbReference type="Gene3D" id="3.20.20.450">
    <property type="entry name" value="EAL domain"/>
    <property type="match status" value="1"/>
</dbReference>
<dbReference type="SUPFAM" id="SSF55073">
    <property type="entry name" value="Nucleotide cyclase"/>
    <property type="match status" value="1"/>
</dbReference>
<comment type="caution">
    <text evidence="3">The sequence shown here is derived from an EMBL/GenBank/DDBJ whole genome shotgun (WGS) entry which is preliminary data.</text>
</comment>
<dbReference type="InterPro" id="IPR029787">
    <property type="entry name" value="Nucleotide_cyclase"/>
</dbReference>